<evidence type="ECO:0008006" key="9">
    <source>
        <dbReference type="Google" id="ProtNLM"/>
    </source>
</evidence>
<keyword evidence="1" id="KW-0812">Transmembrane</keyword>
<dbReference type="InterPro" id="IPR057539">
    <property type="entry name" value="RXYLT1_N"/>
</dbReference>
<feature type="domain" description="RXYLT1 N-terminal" evidence="3">
    <location>
        <begin position="64"/>
        <end position="203"/>
    </location>
</feature>
<dbReference type="EMBL" id="GEDC01024458">
    <property type="protein sequence ID" value="JAS12840.1"/>
    <property type="molecule type" value="Transcribed_RNA"/>
</dbReference>
<evidence type="ECO:0000313" key="4">
    <source>
        <dbReference type="EMBL" id="JAS07663.1"/>
    </source>
</evidence>
<dbReference type="PANTHER" id="PTHR15576">
    <property type="entry name" value="RIBITOL-5-PHOSPHATE XYLOSYLTRANSFERASE 1"/>
    <property type="match status" value="1"/>
</dbReference>
<keyword evidence="1" id="KW-1133">Transmembrane helix</keyword>
<sequence length="400" mass="46867">MKNKTKSNYAISLYFCSICYVSLFISGLIYVKNLKFFNAPALKNYRQTSKEQDDLEQNPKIYEIEVWGKASISHYLWKHIMKANLYKLYNGMMQVGNVTNNNILFNFKSGPAFIQTTMPSNVQYLVLVLNGRTQDKVKHATEWLEYLPLFTNLKKVAVVLLGNEKCENNWILPYMKSHGGQINVLFIVYDSKLVDNFEIYQWPLGVADYRGFPNYELDSINFFLKRPFKYNFMGTIYQNSSRGTLLKEIKNLQISEDVLLNERYQWTPKETIPSLTKYINALKTSDLTFSPVGKNTECYRLYEAMSLGSVPVVEDVVTPGQCDSSSLSPLRLLKQFNAPVIWIKNWNQLKSILREEKRLSNRQIVQRRINLVKWYDKFKSIIKNRFLTIIKEKFKLDKIR</sequence>
<feature type="transmembrane region" description="Helical" evidence="1">
    <location>
        <begin position="12"/>
        <end position="31"/>
    </location>
</feature>
<keyword evidence="1" id="KW-0472">Membrane</keyword>
<evidence type="ECO:0000256" key="1">
    <source>
        <dbReference type="SAM" id="Phobius"/>
    </source>
</evidence>
<reference evidence="8" key="1">
    <citation type="submission" date="2015-12" db="EMBL/GenBank/DDBJ databases">
        <title>De novo transcriptome assembly of four potential Pierce s Disease insect vectors from Arizona vineyards.</title>
        <authorList>
            <person name="Tassone E.E."/>
        </authorList>
    </citation>
    <scope>NUCLEOTIDE SEQUENCE</scope>
</reference>
<dbReference type="InterPro" id="IPR057538">
    <property type="entry name" value="RXYLT1_C"/>
</dbReference>
<evidence type="ECO:0000313" key="8">
    <source>
        <dbReference type="EMBL" id="JAS30967.1"/>
    </source>
</evidence>
<dbReference type="GO" id="GO:0035269">
    <property type="term" value="P:protein O-linked glycosylation via mannose"/>
    <property type="evidence" value="ECO:0007669"/>
    <property type="project" value="InterPro"/>
</dbReference>
<dbReference type="AlphaFoldDB" id="A0A1B6DZA3"/>
<dbReference type="EMBL" id="GEDC01020995">
    <property type="protein sequence ID" value="JAS16303.1"/>
    <property type="molecule type" value="Transcribed_RNA"/>
</dbReference>
<organism evidence="8">
    <name type="scientific">Clastoptera arizonana</name>
    <name type="common">Arizona spittle bug</name>
    <dbReference type="NCBI Taxonomy" id="38151"/>
    <lineage>
        <taxon>Eukaryota</taxon>
        <taxon>Metazoa</taxon>
        <taxon>Ecdysozoa</taxon>
        <taxon>Arthropoda</taxon>
        <taxon>Hexapoda</taxon>
        <taxon>Insecta</taxon>
        <taxon>Pterygota</taxon>
        <taxon>Neoptera</taxon>
        <taxon>Paraneoptera</taxon>
        <taxon>Hemiptera</taxon>
        <taxon>Auchenorrhyncha</taxon>
        <taxon>Cercopoidea</taxon>
        <taxon>Clastopteridae</taxon>
        <taxon>Clastoptera</taxon>
    </lineage>
</organism>
<proteinExistence type="predicted"/>
<dbReference type="EMBL" id="GEDC01029635">
    <property type="protein sequence ID" value="JAS07663.1"/>
    <property type="molecule type" value="Transcribed_RNA"/>
</dbReference>
<dbReference type="GO" id="GO:0005794">
    <property type="term" value="C:Golgi apparatus"/>
    <property type="evidence" value="ECO:0007669"/>
    <property type="project" value="TreeGrafter"/>
</dbReference>
<dbReference type="Pfam" id="PF24785">
    <property type="entry name" value="RXYLT1_C"/>
    <property type="match status" value="1"/>
</dbReference>
<evidence type="ECO:0000313" key="6">
    <source>
        <dbReference type="EMBL" id="JAS15431.1"/>
    </source>
</evidence>
<evidence type="ECO:0000313" key="5">
    <source>
        <dbReference type="EMBL" id="JAS12840.1"/>
    </source>
</evidence>
<dbReference type="EMBL" id="GEDC01006331">
    <property type="protein sequence ID" value="JAS30967.1"/>
    <property type="molecule type" value="Transcribed_RNA"/>
</dbReference>
<evidence type="ECO:0000259" key="2">
    <source>
        <dbReference type="Pfam" id="PF24785"/>
    </source>
</evidence>
<dbReference type="Pfam" id="PF24786">
    <property type="entry name" value="RXYLT1_N"/>
    <property type="match status" value="1"/>
</dbReference>
<accession>A0A1B6DZA3</accession>
<gene>
    <name evidence="4" type="ORF">g.43364</name>
    <name evidence="5" type="ORF">g.43365</name>
    <name evidence="8" type="ORF">g.43366</name>
    <name evidence="7" type="ORF">g.43367</name>
    <name evidence="6" type="ORF">g.43368</name>
</gene>
<evidence type="ECO:0000259" key="3">
    <source>
        <dbReference type="Pfam" id="PF24786"/>
    </source>
</evidence>
<protein>
    <recommendedName>
        <fullName evidence="9">Exostosin GT47 domain-containing protein</fullName>
    </recommendedName>
</protein>
<evidence type="ECO:0000313" key="7">
    <source>
        <dbReference type="EMBL" id="JAS16303.1"/>
    </source>
</evidence>
<feature type="domain" description="RXYLT1 C-terminal" evidence="2">
    <location>
        <begin position="209"/>
        <end position="394"/>
    </location>
</feature>
<name>A0A1B6DZA3_9HEMI</name>
<dbReference type="GO" id="GO:0120053">
    <property type="term" value="F:ribitol beta-1,4-xylosyltransferase activity"/>
    <property type="evidence" value="ECO:0007669"/>
    <property type="project" value="InterPro"/>
</dbReference>
<dbReference type="PANTHER" id="PTHR15576:SF1">
    <property type="entry name" value="RIBITOL-5-PHOSPHATE XYLOSYLTRANSFERASE 1"/>
    <property type="match status" value="1"/>
</dbReference>
<dbReference type="InterPro" id="IPR055286">
    <property type="entry name" value="RXYLT1-like"/>
</dbReference>
<dbReference type="EMBL" id="GEDC01021867">
    <property type="protein sequence ID" value="JAS15431.1"/>
    <property type="molecule type" value="Transcribed_RNA"/>
</dbReference>